<dbReference type="Gene3D" id="3.40.50.80">
    <property type="entry name" value="Nucleotide-binding domain of ferredoxin-NADP reductase (FNR) module"/>
    <property type="match status" value="1"/>
</dbReference>
<dbReference type="InterPro" id="IPR007037">
    <property type="entry name" value="SIP_rossman_dom"/>
</dbReference>
<dbReference type="InterPro" id="IPR017927">
    <property type="entry name" value="FAD-bd_FR_type"/>
</dbReference>
<dbReference type="SUPFAM" id="SSF63380">
    <property type="entry name" value="Riboflavin synthase domain-like"/>
    <property type="match status" value="1"/>
</dbReference>
<dbReference type="Pfam" id="PF04954">
    <property type="entry name" value="SIP"/>
    <property type="match status" value="1"/>
</dbReference>
<dbReference type="InterPro" id="IPR017938">
    <property type="entry name" value="Riboflavin_synthase-like_b-brl"/>
</dbReference>
<dbReference type="Pfam" id="PF08021">
    <property type="entry name" value="FAD_binding_9"/>
    <property type="match status" value="1"/>
</dbReference>
<dbReference type="RefSeq" id="WP_189101377.1">
    <property type="nucleotide sequence ID" value="NZ_BMND01000024.1"/>
</dbReference>
<accession>A0ABQ2JSF5</accession>
<reference evidence="4" key="1">
    <citation type="journal article" date="2019" name="Int. J. Syst. Evol. Microbiol.">
        <title>The Global Catalogue of Microorganisms (GCM) 10K type strain sequencing project: providing services to taxonomists for standard genome sequencing and annotation.</title>
        <authorList>
            <consortium name="The Broad Institute Genomics Platform"/>
            <consortium name="The Broad Institute Genome Sequencing Center for Infectious Disease"/>
            <person name="Wu L."/>
            <person name="Ma J."/>
        </authorList>
    </citation>
    <scope>NUCLEOTIDE SEQUENCE [LARGE SCALE GENOMIC DNA]</scope>
    <source>
        <strain evidence="4">CGMCC 4.7323</strain>
    </source>
</reference>
<comment type="caution">
    <text evidence="3">The sequence shown here is derived from an EMBL/GenBank/DDBJ whole genome shotgun (WGS) entry which is preliminary data.</text>
</comment>
<dbReference type="InterPro" id="IPR039374">
    <property type="entry name" value="SIP_fam"/>
</dbReference>
<dbReference type="Gene3D" id="2.40.30.10">
    <property type="entry name" value="Translation factors"/>
    <property type="match status" value="1"/>
</dbReference>
<feature type="region of interest" description="Disordered" evidence="1">
    <location>
        <begin position="264"/>
        <end position="285"/>
    </location>
</feature>
<dbReference type="PANTHER" id="PTHR30157">
    <property type="entry name" value="FERRIC REDUCTASE, NADPH-DEPENDENT"/>
    <property type="match status" value="1"/>
</dbReference>
<keyword evidence="4" id="KW-1185">Reference proteome</keyword>
<feature type="domain" description="FAD-binding FR-type" evidence="2">
    <location>
        <begin position="11"/>
        <end position="136"/>
    </location>
</feature>
<name>A0ABQ2JSF5_9ACTN</name>
<dbReference type="Proteomes" id="UP000600080">
    <property type="component" value="Unassembled WGS sequence"/>
</dbReference>
<dbReference type="GeneID" id="301550540"/>
<dbReference type="CDD" id="cd06193">
    <property type="entry name" value="siderophore_interacting"/>
    <property type="match status" value="1"/>
</dbReference>
<protein>
    <submittedName>
        <fullName evidence="3">Siderophore-interacting protein</fullName>
    </submittedName>
</protein>
<feature type="compositionally biased region" description="Basic and acidic residues" evidence="1">
    <location>
        <begin position="264"/>
        <end position="275"/>
    </location>
</feature>
<dbReference type="EMBL" id="BMND01000024">
    <property type="protein sequence ID" value="GGN55079.1"/>
    <property type="molecule type" value="Genomic_DNA"/>
</dbReference>
<evidence type="ECO:0000313" key="4">
    <source>
        <dbReference type="Proteomes" id="UP000600080"/>
    </source>
</evidence>
<dbReference type="InterPro" id="IPR039261">
    <property type="entry name" value="FNR_nucleotide-bd"/>
</dbReference>
<dbReference type="PROSITE" id="PS51384">
    <property type="entry name" value="FAD_FR"/>
    <property type="match status" value="1"/>
</dbReference>
<dbReference type="InterPro" id="IPR013113">
    <property type="entry name" value="SIP_FAD-bd"/>
</dbReference>
<evidence type="ECO:0000313" key="3">
    <source>
        <dbReference type="EMBL" id="GGN55079.1"/>
    </source>
</evidence>
<organism evidence="3 4">
    <name type="scientific">Streptomyces kronopolitis</name>
    <dbReference type="NCBI Taxonomy" id="1612435"/>
    <lineage>
        <taxon>Bacteria</taxon>
        <taxon>Bacillati</taxon>
        <taxon>Actinomycetota</taxon>
        <taxon>Actinomycetes</taxon>
        <taxon>Kitasatosporales</taxon>
        <taxon>Streptomycetaceae</taxon>
        <taxon>Streptomyces</taxon>
    </lineage>
</organism>
<sequence length="285" mass="31308">MAAERPSRQKPVVHHARVLRTEHLTPHMVRVVLGGVGPAEFAPGEFSDHYIKLLFPVPGVAYPEPFDIARIRAEFPRNRWPRTRTYTVRAWDAAAGELTVDFVVHGDEGLAGPWAAAARPGDEIRFLGPGGAYVPEAGADWHLLAGDESALPAIAASLDRMPAGAPVHAFIEVADARERQDLPAPEGARIHWLYRGDAPVGRELVAAVRALEFPAGQVQAFVHGEAGFVKELRRLLRVEREIPREALSVSGYWRAGHDEDGWQASKREWNQRVEAEQESPAATAS</sequence>
<evidence type="ECO:0000259" key="2">
    <source>
        <dbReference type="PROSITE" id="PS51384"/>
    </source>
</evidence>
<gene>
    <name evidence="3" type="ORF">GCM10012285_48490</name>
</gene>
<dbReference type="PANTHER" id="PTHR30157:SF0">
    <property type="entry name" value="NADPH-DEPENDENT FERRIC-CHELATE REDUCTASE"/>
    <property type="match status" value="1"/>
</dbReference>
<proteinExistence type="predicted"/>
<evidence type="ECO:0000256" key="1">
    <source>
        <dbReference type="SAM" id="MobiDB-lite"/>
    </source>
</evidence>